<dbReference type="EMBL" id="FN645454">
    <property type="protein sequence ID" value="CBI77017.1"/>
    <property type="molecule type" value="Genomic_DNA"/>
</dbReference>
<dbReference type="HOGENOM" id="CLU_3114951_0_0_5"/>
<dbReference type="AlphaFoldDB" id="E6YJH9"/>
<dbReference type="KEGG" id="bcd:BARCL_1345"/>
<reference evidence="2" key="1">
    <citation type="submission" date="2009-11" db="EMBL/GenBank/DDBJ databases">
        <title>Genome sequencing of Bartonella species and comparative genomics.</title>
        <authorList>
            <person name="Engel P."/>
            <person name="Salzburger W."/>
            <person name="Marius L."/>
            <person name="Chao-Chin C."/>
            <person name="Soichi M."/>
            <person name="Christa L."/>
            <person name="Alexandra C."/>
            <person name="Aurelie L."/>
            <person name="Claudine M."/>
            <person name="Stephan S.C."/>
            <person name="Christoph D."/>
        </authorList>
    </citation>
    <scope>NUCLEOTIDE SEQUENCE [LARGE SCALE GENOMIC DNA]</scope>
    <source>
        <strain evidence="2">CIP 104772 / 73</strain>
    </source>
</reference>
<reference evidence="1 2" key="2">
    <citation type="journal article" date="2011" name="PLoS Genet.">
        <title>Parallel evolution of a type IV secretion system in radiating lineages of the host-restricted bacterial pathogen Bartonella.</title>
        <authorList>
            <person name="Engel P."/>
            <person name="Salzburger W."/>
            <person name="Liesch M."/>
            <person name="Chang C.C."/>
            <person name="Maruyama S."/>
            <person name="Lanz C."/>
            <person name="Calteau A."/>
            <person name="Lajus A."/>
            <person name="Medigue C."/>
            <person name="Schuster S.C."/>
            <person name="Dehio C."/>
        </authorList>
    </citation>
    <scope>NUCLEOTIDE SEQUENCE [LARGE SCALE GENOMIC DNA]</scope>
    <source>
        <strain evidence="2">CIP 104772 / 73</strain>
    </source>
</reference>
<gene>
    <name evidence="1" type="ordered locus">BARCL_1345</name>
</gene>
<dbReference type="Proteomes" id="UP000009101">
    <property type="component" value="Chromosome"/>
</dbReference>
<organism evidence="1 2">
    <name type="scientific">Bartonella clarridgeiae (strain CCUG 45776 / CIP 104772 / 73)</name>
    <dbReference type="NCBI Taxonomy" id="696125"/>
    <lineage>
        <taxon>Bacteria</taxon>
        <taxon>Pseudomonadati</taxon>
        <taxon>Pseudomonadota</taxon>
        <taxon>Alphaproteobacteria</taxon>
        <taxon>Hyphomicrobiales</taxon>
        <taxon>Bartonellaceae</taxon>
        <taxon>Bartonella</taxon>
    </lineage>
</organism>
<sequence length="50" mass="5519">MVSLFCLIIFRQNITKSAIPKLNTEESLSNTKLFPVSSTTTNSLLTGLFV</sequence>
<evidence type="ECO:0000313" key="2">
    <source>
        <dbReference type="Proteomes" id="UP000009101"/>
    </source>
</evidence>
<accession>E6YJH9</accession>
<evidence type="ECO:0000313" key="1">
    <source>
        <dbReference type="EMBL" id="CBI77017.1"/>
    </source>
</evidence>
<keyword evidence="2" id="KW-1185">Reference proteome</keyword>
<name>E6YJH9_BARC7</name>
<proteinExistence type="predicted"/>
<protein>
    <submittedName>
        <fullName evidence="1">Uncharacterized protein</fullName>
    </submittedName>
</protein>